<dbReference type="PRINTS" id="PR00421">
    <property type="entry name" value="THIOREDOXIN"/>
</dbReference>
<comment type="caution">
    <text evidence="4">The sequence shown here is derived from an EMBL/GenBank/DDBJ whole genome shotgun (WGS) entry which is preliminary data.</text>
</comment>
<accession>A0ABT1BLB0</accession>
<evidence type="ECO:0000256" key="2">
    <source>
        <dbReference type="ARBA" id="ARBA00023284"/>
    </source>
</evidence>
<evidence type="ECO:0000259" key="3">
    <source>
        <dbReference type="PROSITE" id="PS51352"/>
    </source>
</evidence>
<dbReference type="PANTHER" id="PTHR45663">
    <property type="entry name" value="GEO12009P1"/>
    <property type="match status" value="1"/>
</dbReference>
<name>A0ABT1BLB0_9BURK</name>
<dbReference type="InterPro" id="IPR013766">
    <property type="entry name" value="Thioredoxin_domain"/>
</dbReference>
<dbReference type="RefSeq" id="WP_252769550.1">
    <property type="nucleotide sequence ID" value="NZ_JAMXMC010000005.1"/>
</dbReference>
<protein>
    <submittedName>
        <fullName evidence="4">Thioredoxin domain-containing protein</fullName>
    </submittedName>
</protein>
<dbReference type="PANTHER" id="PTHR45663:SF40">
    <property type="entry name" value="THIOREDOXIN 2"/>
    <property type="match status" value="1"/>
</dbReference>
<reference evidence="4 5" key="1">
    <citation type="submission" date="2022-06" db="EMBL/GenBank/DDBJ databases">
        <title>Ideonella sp. NS12-5 Genome sequencing and assembly.</title>
        <authorList>
            <person name="Jung Y."/>
        </authorList>
    </citation>
    <scope>NUCLEOTIDE SEQUENCE [LARGE SCALE GENOMIC DNA]</scope>
    <source>
        <strain evidence="4 5">NS12-5</strain>
    </source>
</reference>
<evidence type="ECO:0000256" key="1">
    <source>
        <dbReference type="ARBA" id="ARBA00023157"/>
    </source>
</evidence>
<dbReference type="PROSITE" id="PS51352">
    <property type="entry name" value="THIOREDOXIN_2"/>
    <property type="match status" value="1"/>
</dbReference>
<dbReference type="SUPFAM" id="SSF52833">
    <property type="entry name" value="Thioredoxin-like"/>
    <property type="match status" value="1"/>
</dbReference>
<dbReference type="CDD" id="cd02947">
    <property type="entry name" value="TRX_family"/>
    <property type="match status" value="1"/>
</dbReference>
<evidence type="ECO:0000313" key="4">
    <source>
        <dbReference type="EMBL" id="MCO5977012.1"/>
    </source>
</evidence>
<dbReference type="Pfam" id="PF00085">
    <property type="entry name" value="Thioredoxin"/>
    <property type="match status" value="1"/>
</dbReference>
<keyword evidence="2" id="KW-0676">Redox-active center</keyword>
<keyword evidence="1" id="KW-1015">Disulfide bond</keyword>
<organism evidence="4 5">
    <name type="scientific">Ideonella oryzae</name>
    <dbReference type="NCBI Taxonomy" id="2937441"/>
    <lineage>
        <taxon>Bacteria</taxon>
        <taxon>Pseudomonadati</taxon>
        <taxon>Pseudomonadota</taxon>
        <taxon>Betaproteobacteria</taxon>
        <taxon>Burkholderiales</taxon>
        <taxon>Sphaerotilaceae</taxon>
        <taxon>Ideonella</taxon>
    </lineage>
</organism>
<gene>
    <name evidence="4" type="ORF">M0L44_09845</name>
</gene>
<dbReference type="Gene3D" id="3.40.30.10">
    <property type="entry name" value="Glutaredoxin"/>
    <property type="match status" value="1"/>
</dbReference>
<dbReference type="InterPro" id="IPR036249">
    <property type="entry name" value="Thioredoxin-like_sf"/>
</dbReference>
<feature type="domain" description="Thioredoxin" evidence="3">
    <location>
        <begin position="1"/>
        <end position="105"/>
    </location>
</feature>
<proteinExistence type="predicted"/>
<evidence type="ECO:0000313" key="5">
    <source>
        <dbReference type="Proteomes" id="UP001204851"/>
    </source>
</evidence>
<dbReference type="PROSITE" id="PS00194">
    <property type="entry name" value="THIOREDOXIN_1"/>
    <property type="match status" value="1"/>
</dbReference>
<dbReference type="EMBL" id="JAMXMC010000005">
    <property type="protein sequence ID" value="MCO5977012.1"/>
    <property type="molecule type" value="Genomic_DNA"/>
</dbReference>
<dbReference type="InterPro" id="IPR017937">
    <property type="entry name" value="Thioredoxin_CS"/>
</dbReference>
<sequence length="127" mass="14181">MSVLDLNEDNFSATLQAHPLVVLDFWATWCAPCRQFAPVFEAAAQRHPDMLFGKIDSDAQADLAEAFEIRSVPTLMVIREQILVFRQSGVLSEAQLQQVLEQARLIDMDELRAEIAAAEGDLDAIDH</sequence>
<keyword evidence="5" id="KW-1185">Reference proteome</keyword>
<dbReference type="Proteomes" id="UP001204851">
    <property type="component" value="Unassembled WGS sequence"/>
</dbReference>